<evidence type="ECO:0000313" key="2">
    <source>
        <dbReference type="Proteomes" id="UP001234297"/>
    </source>
</evidence>
<sequence>MEFSVFSLSMLVLFVIFTRQMGVCNTDRNLISWEDLSIEKYLGKSGSNDTDQGRVIVVSKDGTGDSKTVQGAVDLVPLWSKERVKIIILPGVYREKVIVPLNKPYVSFVGNESSETVISWNTRASDRGPNGQFVGTLSSASVAIESDYFCARGITFEGCTLHTTAASYGAIAASERNSTSENSGFSFLNCRLTGSGIIYLGRAWGRYARVVYSYCNLDGIVIPGGWNDWGDPSRRK</sequence>
<proteinExistence type="predicted"/>
<gene>
    <name evidence="1" type="ORF">MRB53_010459</name>
</gene>
<evidence type="ECO:0000313" key="1">
    <source>
        <dbReference type="EMBL" id="KAJ8636192.1"/>
    </source>
</evidence>
<organism evidence="1 2">
    <name type="scientific">Persea americana</name>
    <name type="common">Avocado</name>
    <dbReference type="NCBI Taxonomy" id="3435"/>
    <lineage>
        <taxon>Eukaryota</taxon>
        <taxon>Viridiplantae</taxon>
        <taxon>Streptophyta</taxon>
        <taxon>Embryophyta</taxon>
        <taxon>Tracheophyta</taxon>
        <taxon>Spermatophyta</taxon>
        <taxon>Magnoliopsida</taxon>
        <taxon>Magnoliidae</taxon>
        <taxon>Laurales</taxon>
        <taxon>Lauraceae</taxon>
        <taxon>Persea</taxon>
    </lineage>
</organism>
<protein>
    <submittedName>
        <fullName evidence="1">Uncharacterized protein</fullName>
    </submittedName>
</protein>
<accession>A0ACC2LRY4</accession>
<comment type="caution">
    <text evidence="1">The sequence shown here is derived from an EMBL/GenBank/DDBJ whole genome shotgun (WGS) entry which is preliminary data.</text>
</comment>
<reference evidence="1 2" key="1">
    <citation type="journal article" date="2022" name="Hortic Res">
        <title>A haplotype resolved chromosomal level avocado genome allows analysis of novel avocado genes.</title>
        <authorList>
            <person name="Nath O."/>
            <person name="Fletcher S.J."/>
            <person name="Hayward A."/>
            <person name="Shaw L.M."/>
            <person name="Masouleh A.K."/>
            <person name="Furtado A."/>
            <person name="Henry R.J."/>
            <person name="Mitter N."/>
        </authorList>
    </citation>
    <scope>NUCLEOTIDE SEQUENCE [LARGE SCALE GENOMIC DNA]</scope>
    <source>
        <strain evidence="2">cv. Hass</strain>
    </source>
</reference>
<dbReference type="Proteomes" id="UP001234297">
    <property type="component" value="Chromosome 3"/>
</dbReference>
<name>A0ACC2LRY4_PERAE</name>
<keyword evidence="2" id="KW-1185">Reference proteome</keyword>
<dbReference type="EMBL" id="CM056811">
    <property type="protein sequence ID" value="KAJ8636192.1"/>
    <property type="molecule type" value="Genomic_DNA"/>
</dbReference>